<dbReference type="PATRIC" id="fig|28037.215.peg.1010"/>
<sequence>MIKIFKSEWLKQRKNTSKKFLIIAPGLSILIAVLLVGPSILESFSIYWWEAVFLYTLIGLLFLYDYKAEEAAGNFQNIYFRNDSIKIYIVKILLKLKDLLISNVWFLAILLFTSNFLYGDLISLNIIGDLICLVLISITSIWVLPLLYLFSKRINPYILVSINSLICFLVAPFIAQSSFWFFFPFTYHYKIAYSLMYIKPSGDLDLTNHVTDVKMVVFTVFLSLILFIVSLLMLNWRLSNDPIAKK</sequence>
<reference evidence="14 15" key="2">
    <citation type="journal article" date="2016" name="Eur. J. Clin. Microbiol. Infect. Dis.">
        <title>Whole genome sequencing as a tool for phylogenetic analysis of clinical strains of Mitis group streptococci.</title>
        <authorList>
            <person name="Rasmussen L.H."/>
            <person name="Dargis R."/>
            <person name="Hojholt K."/>
            <person name="Christensen J.J."/>
            <person name="Skovgaard O."/>
            <person name="Justesen U.S."/>
            <person name="Rosenvinge F.S."/>
            <person name="Moser C."/>
            <person name="Lukjancenko O."/>
            <person name="Rasmussen S."/>
            <person name="Nielsen X.C."/>
        </authorList>
    </citation>
    <scope>NUCLEOTIDE SEQUENCE [LARGE SCALE GENOMIC DNA]</scope>
    <source>
        <strain evidence="8 14">B_009152_10</strain>
        <strain evidence="7 15">RH_50738_11</strain>
        <strain evidence="6 16">RH_777_07</strain>
    </source>
</reference>
<dbReference type="EMBL" id="NCVD01000050">
    <property type="protein sequence ID" value="ORO87261.1"/>
    <property type="molecule type" value="Genomic_DNA"/>
</dbReference>
<feature type="transmembrane region" description="Helical" evidence="1">
    <location>
        <begin position="215"/>
        <end position="236"/>
    </location>
</feature>
<evidence type="ECO:0000313" key="6">
    <source>
        <dbReference type="EMBL" id="ORO87261.1"/>
    </source>
</evidence>
<dbReference type="Proteomes" id="UP000193206">
    <property type="component" value="Unassembled WGS sequence"/>
</dbReference>
<dbReference type="Proteomes" id="UP000193849">
    <property type="component" value="Unassembled WGS sequence"/>
</dbReference>
<dbReference type="AlphaFoldDB" id="A0A0F2DX29"/>
<dbReference type="EMBL" id="LQZD01000112">
    <property type="protein sequence ID" value="KXU15094.1"/>
    <property type="molecule type" value="Genomic_DNA"/>
</dbReference>
<reference evidence="7" key="5">
    <citation type="submission" date="2017-04" db="EMBL/GenBank/DDBJ databases">
        <authorList>
            <person name="Nielsen X.C."/>
            <person name="Rasmussen L.H."/>
            <person name="Hoejholt K."/>
            <person name="Rasmussen S."/>
            <person name="Christensen J.J."/>
        </authorList>
    </citation>
    <scope>NUCLEOTIDE SEQUENCE</scope>
    <source>
        <strain evidence="7">RH_50738_11</strain>
    </source>
</reference>
<dbReference type="RefSeq" id="WP_000590350.1">
    <property type="nucleotide sequence ID" value="NZ_CAJJIB010000151.1"/>
</dbReference>
<dbReference type="Proteomes" id="UP000033590">
    <property type="component" value="Unassembled WGS sequence"/>
</dbReference>
<evidence type="ECO:0000313" key="7">
    <source>
        <dbReference type="EMBL" id="ORO88619.1"/>
    </source>
</evidence>
<evidence type="ECO:0000313" key="16">
    <source>
        <dbReference type="Proteomes" id="UP000193849"/>
    </source>
</evidence>
<reference evidence="9 19" key="9">
    <citation type="submission" date="2020-01" db="EMBL/GenBank/DDBJ databases">
        <title>Complete genome sequence of the tetracycline resistane Streptococcus mitis isolate S022-V3-A4.</title>
        <authorList>
            <person name="Pinzauti D."/>
            <person name="Iannelli F."/>
            <person name="Pozzi G."/>
            <person name="Santoro F."/>
        </authorList>
    </citation>
    <scope>NUCLEOTIDE SEQUENCE [LARGE SCALE GENOMIC DNA]</scope>
    <source>
        <strain evidence="9 19">S022-V3-A4</strain>
    </source>
</reference>
<evidence type="ECO:0000313" key="5">
    <source>
        <dbReference type="EMBL" id="OOR80631.1"/>
    </source>
</evidence>
<evidence type="ECO:0000313" key="14">
    <source>
        <dbReference type="Proteomes" id="UP000193206"/>
    </source>
</evidence>
<evidence type="ECO:0000313" key="13">
    <source>
        <dbReference type="Proteomes" id="UP000190872"/>
    </source>
</evidence>
<dbReference type="EMBL" id="NCVE01000028">
    <property type="protein sequence ID" value="ORO88619.1"/>
    <property type="molecule type" value="Genomic_DNA"/>
</dbReference>
<reference evidence="2 11" key="1">
    <citation type="submission" date="2015-02" db="EMBL/GenBank/DDBJ databases">
        <title>Evolution of amylase-binding proteins of oral streptococcal species.</title>
        <authorList>
            <person name="Haase E.M."/>
        </authorList>
    </citation>
    <scope>NUCLEOTIDE SEQUENCE [LARGE SCALE GENOMIC DNA]</scope>
    <source>
        <strain evidence="2 11">SK145</strain>
    </source>
</reference>
<dbReference type="Proteomes" id="UP000267438">
    <property type="component" value="Unassembled WGS sequence"/>
</dbReference>
<evidence type="ECO:0000313" key="15">
    <source>
        <dbReference type="Proteomes" id="UP000193441"/>
    </source>
</evidence>
<proteinExistence type="predicted"/>
<evidence type="ECO:0000313" key="10">
    <source>
        <dbReference type="EMBL" id="RSJ12634.1"/>
    </source>
</evidence>
<dbReference type="EMBL" id="RJOH01000008">
    <property type="protein sequence ID" value="RSJ12634.1"/>
    <property type="molecule type" value="Genomic_DNA"/>
</dbReference>
<dbReference type="Proteomes" id="UP000070779">
    <property type="component" value="Unassembled WGS sequence"/>
</dbReference>
<dbReference type="EMBL" id="WIKC01000003">
    <property type="protein sequence ID" value="MQQ50390.1"/>
    <property type="molecule type" value="Genomic_DNA"/>
</dbReference>
<evidence type="ECO:0000313" key="18">
    <source>
        <dbReference type="Proteomes" id="UP000466247"/>
    </source>
</evidence>
<dbReference type="InterPro" id="IPR021205">
    <property type="entry name" value="Lanti_perm_SpaE/MutE/EpiE-like"/>
</dbReference>
<dbReference type="EMBL" id="MUXS01000006">
    <property type="protein sequence ID" value="OOR80631.1"/>
    <property type="molecule type" value="Genomic_DNA"/>
</dbReference>
<reference evidence="10 17" key="7">
    <citation type="submission" date="2018-11" db="EMBL/GenBank/DDBJ databases">
        <title>Species Designations Belie Phenotypic and Genotypic Heterogeneity in Oral Streptococci.</title>
        <authorList>
            <person name="Velsko I."/>
        </authorList>
    </citation>
    <scope>NUCLEOTIDE SEQUENCE [LARGE SCALE GENOMIC DNA]</scope>
    <source>
        <strain evidence="10 17">BCC06</strain>
    </source>
</reference>
<feature type="transmembrane region" description="Helical" evidence="1">
    <location>
        <begin position="20"/>
        <end position="40"/>
    </location>
</feature>
<dbReference type="Proteomes" id="UP000190872">
    <property type="component" value="Unassembled WGS sequence"/>
</dbReference>
<dbReference type="CDD" id="cd21807">
    <property type="entry name" value="ABC-2_lan_permease_MutE_EpiE-like"/>
    <property type="match status" value="1"/>
</dbReference>
<name>A0A0F2DX29_STRMT</name>
<dbReference type="Proteomes" id="UP000501099">
    <property type="component" value="Chromosome"/>
</dbReference>
<keyword evidence="1" id="KW-0812">Transmembrane</keyword>
<evidence type="ECO:0000313" key="12">
    <source>
        <dbReference type="Proteomes" id="UP000070779"/>
    </source>
</evidence>
<dbReference type="Proteomes" id="UP000466247">
    <property type="component" value="Unassembled WGS sequence"/>
</dbReference>
<organism evidence="2 11">
    <name type="scientific">Streptococcus mitis</name>
    <dbReference type="NCBI Taxonomy" id="28037"/>
    <lineage>
        <taxon>Bacteria</taxon>
        <taxon>Bacillati</taxon>
        <taxon>Bacillota</taxon>
        <taxon>Bacilli</taxon>
        <taxon>Lactobacillales</taxon>
        <taxon>Streptococcaceae</taxon>
        <taxon>Streptococcus</taxon>
        <taxon>Streptococcus mitis group</taxon>
    </lineage>
</organism>
<evidence type="ECO:0000313" key="8">
    <source>
        <dbReference type="EMBL" id="ORP07062.1"/>
    </source>
</evidence>
<keyword evidence="1" id="KW-1133">Transmembrane helix</keyword>
<dbReference type="EMBL" id="CP047883">
    <property type="protein sequence ID" value="QKL32847.1"/>
    <property type="molecule type" value="Genomic_DNA"/>
</dbReference>
<evidence type="ECO:0000313" key="19">
    <source>
        <dbReference type="Proteomes" id="UP000501099"/>
    </source>
</evidence>
<dbReference type="EMBL" id="JYGS01000004">
    <property type="protein sequence ID" value="KJQ74749.1"/>
    <property type="molecule type" value="Genomic_DNA"/>
</dbReference>
<keyword evidence="1" id="KW-0472">Membrane</keyword>
<feature type="transmembrane region" description="Helical" evidence="1">
    <location>
        <begin position="157"/>
        <end position="183"/>
    </location>
</feature>
<evidence type="ECO:0000313" key="2">
    <source>
        <dbReference type="EMBL" id="KJQ74749.1"/>
    </source>
</evidence>
<reference evidence="4 18" key="8">
    <citation type="submission" date="2019-10" db="EMBL/GenBank/DDBJ databases">
        <title>Streptococcus mitis of the oral and urogenital tracts.</title>
        <authorList>
            <person name="Price T."/>
            <person name="Mores C.R."/>
            <person name="Putonti C."/>
            <person name="Wolfe A.J."/>
        </authorList>
    </citation>
    <scope>NUCLEOTIDE SEQUENCE [LARGE SCALE GENOMIC DNA]</scope>
    <source>
        <strain evidence="4 18">SM09</strain>
    </source>
</reference>
<evidence type="ECO:0000313" key="3">
    <source>
        <dbReference type="EMBL" id="KXU15094.1"/>
    </source>
</evidence>
<reference evidence="5 13" key="4">
    <citation type="submission" date="2017-02" db="EMBL/GenBank/DDBJ databases">
        <title>Draft genome sequence of Streptococcus mitis CCUG 61082.</title>
        <authorList>
            <person name="Salva-Serra F."/>
            <person name="Engstrom-Jakobsson H."/>
            <person name="Thorell K."/>
            <person name="Jaen-Luchoro D."/>
            <person name="Gonzales-Siles L."/>
            <person name="Karlsson R."/>
            <person name="Gomila M."/>
            <person name="Yazdan S."/>
            <person name="Boulund F."/>
            <person name="Johnning A."/>
            <person name="Engstrand L."/>
            <person name="Kristiansson E."/>
            <person name="Moore E."/>
        </authorList>
    </citation>
    <scope>NUCLEOTIDE SEQUENCE [LARGE SCALE GENOMIC DNA]</scope>
    <source>
        <strain evidence="5 13">CCUG 61082</strain>
    </source>
</reference>
<dbReference type="EMBL" id="NCVN01000038">
    <property type="protein sequence ID" value="ORP07062.1"/>
    <property type="molecule type" value="Genomic_DNA"/>
</dbReference>
<dbReference type="Proteomes" id="UP000193441">
    <property type="component" value="Unassembled WGS sequence"/>
</dbReference>
<gene>
    <name evidence="5" type="ORF">B0179_04100</name>
    <name evidence="8" type="ORF">B7692_06485</name>
    <name evidence="7" type="ORF">B7701_08095</name>
    <name evidence="6" type="ORF">B7702_07580</name>
    <name evidence="10" type="ORF">D8836_06220</name>
    <name evidence="4" type="ORF">GEZ71_04865</name>
    <name evidence="9" type="ORF">M594_03760</name>
    <name evidence="3" type="ORF">SMIDD22_00365</name>
    <name evidence="2" type="ORF">TZ93_01029</name>
</gene>
<feature type="transmembrane region" description="Helical" evidence="1">
    <location>
        <begin position="99"/>
        <end position="118"/>
    </location>
</feature>
<evidence type="ECO:0000313" key="9">
    <source>
        <dbReference type="EMBL" id="QKL32847.1"/>
    </source>
</evidence>
<evidence type="ECO:0000313" key="11">
    <source>
        <dbReference type="Proteomes" id="UP000033590"/>
    </source>
</evidence>
<reference evidence="3 12" key="3">
    <citation type="submission" date="2016-01" db="EMBL/GenBank/DDBJ databases">
        <title>Highly variable Streptococcus oralis are common among viridans streptococci isolated from primates.</title>
        <authorList>
            <person name="Denapaite D."/>
            <person name="Rieger M."/>
            <person name="Koendgen S."/>
            <person name="Brueckner R."/>
            <person name="Ochigava I."/>
            <person name="Kappeler P."/>
            <person name="Maetz-Rensing K."/>
            <person name="Leendertz F."/>
            <person name="Hakenbeck R."/>
        </authorList>
    </citation>
    <scope>NUCLEOTIDE SEQUENCE [LARGE SCALE GENOMIC DNA]</scope>
    <source>
        <strain evidence="3 12">DD22</strain>
    </source>
</reference>
<feature type="transmembrane region" description="Helical" evidence="1">
    <location>
        <begin position="46"/>
        <end position="64"/>
    </location>
</feature>
<protein>
    <submittedName>
        <fullName evidence="2">ABC-2 family transporter protein</fullName>
    </submittedName>
    <submittedName>
        <fullName evidence="4">Lantibiotic ABC transporter permease</fullName>
    </submittedName>
</protein>
<feature type="transmembrane region" description="Helical" evidence="1">
    <location>
        <begin position="124"/>
        <end position="150"/>
    </location>
</feature>
<reference evidence="6" key="6">
    <citation type="submission" date="2017-04" db="EMBL/GenBank/DDBJ databases">
        <authorList>
            <person name="Afonso C.L."/>
            <person name="Miller P.J."/>
            <person name="Scott M.A."/>
            <person name="Spackman E."/>
            <person name="Goraichik I."/>
            <person name="Dimitrov K.M."/>
            <person name="Suarez D.L."/>
            <person name="Swayne D.E."/>
        </authorList>
    </citation>
    <scope>NUCLEOTIDE SEQUENCE</scope>
    <source>
        <strain evidence="8">B_009152_10</strain>
        <strain evidence="6">RH_777_07</strain>
    </source>
</reference>
<dbReference type="GeneID" id="93740080"/>
<accession>A0A0F2DX29</accession>
<evidence type="ECO:0000313" key="4">
    <source>
        <dbReference type="EMBL" id="MQQ50390.1"/>
    </source>
</evidence>
<evidence type="ECO:0000313" key="17">
    <source>
        <dbReference type="Proteomes" id="UP000267438"/>
    </source>
</evidence>
<evidence type="ECO:0000256" key="1">
    <source>
        <dbReference type="SAM" id="Phobius"/>
    </source>
</evidence>